<dbReference type="InterPro" id="IPR046787">
    <property type="entry name" value="DnaT_2"/>
</dbReference>
<comment type="caution">
    <text evidence="3">The sequence shown here is derived from an EMBL/GenBank/DDBJ whole genome shotgun (WGS) entry which is preliminary data.</text>
</comment>
<dbReference type="Proteomes" id="UP000613160">
    <property type="component" value="Unassembled WGS sequence"/>
</dbReference>
<dbReference type="AlphaFoldDB" id="A0A916YGB3"/>
<reference evidence="3" key="1">
    <citation type="journal article" date="2014" name="Int. J. Syst. Evol. Microbiol.">
        <title>Complete genome sequence of Corynebacterium casei LMG S-19264T (=DSM 44701T), isolated from a smear-ripened cheese.</title>
        <authorList>
            <consortium name="US DOE Joint Genome Institute (JGI-PGF)"/>
            <person name="Walter F."/>
            <person name="Albersmeier A."/>
            <person name="Kalinowski J."/>
            <person name="Ruckert C."/>
        </authorList>
    </citation>
    <scope>NUCLEOTIDE SEQUENCE</scope>
    <source>
        <strain evidence="3">CGMCC 1.15493</strain>
    </source>
</reference>
<evidence type="ECO:0000313" key="3">
    <source>
        <dbReference type="EMBL" id="GGD43467.1"/>
    </source>
</evidence>
<feature type="region of interest" description="Disordered" evidence="1">
    <location>
        <begin position="57"/>
        <end position="82"/>
    </location>
</feature>
<keyword evidence="4" id="KW-1185">Reference proteome</keyword>
<reference evidence="3" key="2">
    <citation type="submission" date="2020-09" db="EMBL/GenBank/DDBJ databases">
        <authorList>
            <person name="Sun Q."/>
            <person name="Zhou Y."/>
        </authorList>
    </citation>
    <scope>NUCLEOTIDE SEQUENCE</scope>
    <source>
        <strain evidence="3">CGMCC 1.15493</strain>
    </source>
</reference>
<evidence type="ECO:0000313" key="4">
    <source>
        <dbReference type="Proteomes" id="UP000613160"/>
    </source>
</evidence>
<protein>
    <recommendedName>
        <fullName evidence="2">Putative DnaT-like domain-containing protein</fullName>
    </recommendedName>
</protein>
<name>A0A916YGB3_9HYPH</name>
<dbReference type="RefSeq" id="WP_188855420.1">
    <property type="nucleotide sequence ID" value="NZ_BMJJ01000022.1"/>
</dbReference>
<evidence type="ECO:0000259" key="2">
    <source>
        <dbReference type="Pfam" id="PF20557"/>
    </source>
</evidence>
<sequence length="167" mass="17545">MADTYGTRAEADAYLLARGSTAWASATETARDAALIRASGYIDGRYRARFSGRKAEGRAQTREWPRVGATDASGEEIGETEVPSEVLDATFEAAARELSSPGSLAPDFDAGTLIKREKVGPIETEYATPIDAAAARPVVSIIDDILSGLLTSDSATTTGGVSFLLRA</sequence>
<dbReference type="EMBL" id="BMJJ01000022">
    <property type="protein sequence ID" value="GGD43467.1"/>
    <property type="molecule type" value="Genomic_DNA"/>
</dbReference>
<organism evidence="3 4">
    <name type="scientific">Aureimonas glaciei</name>
    <dbReference type="NCBI Taxonomy" id="1776957"/>
    <lineage>
        <taxon>Bacteria</taxon>
        <taxon>Pseudomonadati</taxon>
        <taxon>Pseudomonadota</taxon>
        <taxon>Alphaproteobacteria</taxon>
        <taxon>Hyphomicrobiales</taxon>
        <taxon>Aurantimonadaceae</taxon>
        <taxon>Aureimonas</taxon>
    </lineage>
</organism>
<gene>
    <name evidence="3" type="ORF">GCM10011335_52620</name>
</gene>
<proteinExistence type="predicted"/>
<dbReference type="Pfam" id="PF20557">
    <property type="entry name" value="DnaT_2"/>
    <property type="match status" value="1"/>
</dbReference>
<evidence type="ECO:0000256" key="1">
    <source>
        <dbReference type="SAM" id="MobiDB-lite"/>
    </source>
</evidence>
<accession>A0A916YGB3</accession>
<feature type="domain" description="Putative DnaT-like" evidence="2">
    <location>
        <begin position="2"/>
        <end position="154"/>
    </location>
</feature>